<proteinExistence type="predicted"/>
<dbReference type="SUPFAM" id="SSF69318">
    <property type="entry name" value="Integrin alpha N-terminal domain"/>
    <property type="match status" value="1"/>
</dbReference>
<dbReference type="RefSeq" id="WP_052546186.1">
    <property type="nucleotide sequence ID" value="NZ_JMCC02000003.1"/>
</dbReference>
<dbReference type="PROSITE" id="PS51257">
    <property type="entry name" value="PROKAR_LIPOPROTEIN"/>
    <property type="match status" value="1"/>
</dbReference>
<comment type="caution">
    <text evidence="2">The sequence shown here is derived from an EMBL/GenBank/DDBJ whole genome shotgun (WGS) entry which is preliminary data.</text>
</comment>
<sequence>MSKQVITRTLCTFAVPLVLATGCGDTTNSDGDEAAVANDHITVTKLEITSADDPQLLHPLRVAINAELSGEAYATDLLIGMRTSDGAAGCVLGAMPVEHTSDPEQLEGVDSPTAYANEAEFMVDRECYELAGRDDVELFASFDPWNRIGDRVIDASNPTGYDIYSVVAAAAVSLEGCETCETQYSLHDNPGLDAQLRELNLSSVVAVVPVAAPDGEAPALVNRPDFSVTSRSRITGLADGKALDEGQVHIAHHIRPLGSTDAGLPLIQRKNDEPSTLANVEVPSNGDLTVSSALYLEDAAREAIVNGAWSNIEEFELVTCLETQFDQAVYPGELEPRANDCAAVPVVIVRQVVGEDGLPVSQPGAASARSAEVWGDSWGANSSYGFGYSGLSFETWLDVNGSDGAATTYKGIEIHSAGSWFEAGVYSEGTVFDNSVDVLDIYATFIGYDFGGGGVAMGASIFTYEFIPEFEIQLSDGDPVSLQDIFDAASLDIDPTLTKSVSLVGVNFDDGCGSVSAGLWLEGTVGIDTEQTTITASTTRQGVEVEGTITPFMDIAAKAGTTVNYSEYVSGGIIATLNLLELDVPFTVGVEVIDYSPLSAVRLVFNEYASAFLTTLSGDITFSINYTIPWPICWANCSGDHTHTIASWNGYSTTIDFFDLTQIVNVGDDKPSGTWCTGSTQELFAGDFNGDSATDYLCHGTDNGKKWIDFQSGGAFGGTDWVRSANWCLDSSGELLVGDFNGDGRDDMLCHGSSTKWIDYADANGEFWGTDWSAASTWCTGSNAVLYTDDYDGDGRDDLYCYNKVSDTKYLDYADANGQFGGTDWTGPTTTNAKIKAAWNNNLCLNVIGNNSSSNGQSVNLYNCNSVAESFDIYFPRDGQIRATWNDGMCLNAVGNNSSTNGVDVNMYDCDSVSESWVFDPNDNKIHAEWNPNMCLNIVGNNTMNNGANANLYNCADVTETWIIVPQ</sequence>
<dbReference type="InterPro" id="IPR028994">
    <property type="entry name" value="Integrin_alpha_N"/>
</dbReference>
<dbReference type="Gene3D" id="2.80.10.50">
    <property type="match status" value="1"/>
</dbReference>
<dbReference type="Proteomes" id="UP000031599">
    <property type="component" value="Unassembled WGS sequence"/>
</dbReference>
<dbReference type="InterPro" id="IPR000772">
    <property type="entry name" value="Ricin_B_lectin"/>
</dbReference>
<dbReference type="SUPFAM" id="SSF50370">
    <property type="entry name" value="Ricin B-like lectins"/>
    <property type="match status" value="1"/>
</dbReference>
<feature type="domain" description="Ricin B lectin" evidence="1">
    <location>
        <begin position="829"/>
        <end position="965"/>
    </location>
</feature>
<dbReference type="EMBL" id="JMCC02000003">
    <property type="protein sequence ID" value="KIG19274.1"/>
    <property type="molecule type" value="Genomic_DNA"/>
</dbReference>
<name>A0A0C1ZP32_9BACT</name>
<reference evidence="2 3" key="1">
    <citation type="submission" date="2014-12" db="EMBL/GenBank/DDBJ databases">
        <title>Genome assembly of Enhygromyxa salina DSM 15201.</title>
        <authorList>
            <person name="Sharma G."/>
            <person name="Subramanian S."/>
        </authorList>
    </citation>
    <scope>NUCLEOTIDE SEQUENCE [LARGE SCALE GENOMIC DNA]</scope>
    <source>
        <strain evidence="2 3">DSM 15201</strain>
    </source>
</reference>
<protein>
    <recommendedName>
        <fullName evidence="1">Ricin B lectin domain-containing protein</fullName>
    </recommendedName>
</protein>
<dbReference type="Gene3D" id="2.40.128.340">
    <property type="match status" value="1"/>
</dbReference>
<dbReference type="InterPro" id="IPR035992">
    <property type="entry name" value="Ricin_B-like_lectins"/>
</dbReference>
<dbReference type="PROSITE" id="PS50231">
    <property type="entry name" value="RICIN_B_LECTIN"/>
    <property type="match status" value="1"/>
</dbReference>
<dbReference type="SMART" id="SM00458">
    <property type="entry name" value="RICIN"/>
    <property type="match status" value="1"/>
</dbReference>
<evidence type="ECO:0000313" key="2">
    <source>
        <dbReference type="EMBL" id="KIG19274.1"/>
    </source>
</evidence>
<organism evidence="2 3">
    <name type="scientific">Enhygromyxa salina</name>
    <dbReference type="NCBI Taxonomy" id="215803"/>
    <lineage>
        <taxon>Bacteria</taxon>
        <taxon>Pseudomonadati</taxon>
        <taxon>Myxococcota</taxon>
        <taxon>Polyangia</taxon>
        <taxon>Nannocystales</taxon>
        <taxon>Nannocystaceae</taxon>
        <taxon>Enhygromyxa</taxon>
    </lineage>
</organism>
<evidence type="ECO:0000313" key="3">
    <source>
        <dbReference type="Proteomes" id="UP000031599"/>
    </source>
</evidence>
<evidence type="ECO:0000259" key="1">
    <source>
        <dbReference type="SMART" id="SM00458"/>
    </source>
</evidence>
<dbReference type="AlphaFoldDB" id="A0A0C1ZP32"/>
<accession>A0A0C1ZP32</accession>
<gene>
    <name evidence="2" type="ORF">DB30_03830</name>
</gene>
<dbReference type="Pfam" id="PF00652">
    <property type="entry name" value="Ricin_B_lectin"/>
    <property type="match status" value="1"/>
</dbReference>